<evidence type="ECO:0000259" key="3">
    <source>
        <dbReference type="Pfam" id="PF13239"/>
    </source>
</evidence>
<evidence type="ECO:0000313" key="5">
    <source>
        <dbReference type="Proteomes" id="UP001238523"/>
    </source>
</evidence>
<feature type="domain" description="2TM" evidence="3">
    <location>
        <begin position="363"/>
        <end position="440"/>
    </location>
</feature>
<evidence type="ECO:0000313" key="4">
    <source>
        <dbReference type="EMBL" id="WGF94151.1"/>
    </source>
</evidence>
<accession>A0ABY8KYC4</accession>
<dbReference type="Pfam" id="PF13239">
    <property type="entry name" value="2TM"/>
    <property type="match status" value="1"/>
</dbReference>
<feature type="transmembrane region" description="Helical" evidence="1">
    <location>
        <begin position="373"/>
        <end position="392"/>
    </location>
</feature>
<organism evidence="4 5">
    <name type="scientific">Aequorivita marisscotiae</name>
    <dbReference type="NCBI Taxonomy" id="3040348"/>
    <lineage>
        <taxon>Bacteria</taxon>
        <taxon>Pseudomonadati</taxon>
        <taxon>Bacteroidota</taxon>
        <taxon>Flavobacteriia</taxon>
        <taxon>Flavobacteriales</taxon>
        <taxon>Flavobacteriaceae</taxon>
        <taxon>Aequorivita</taxon>
    </lineage>
</organism>
<dbReference type="InterPro" id="IPR025698">
    <property type="entry name" value="2TM_dom"/>
</dbReference>
<feature type="transmembrane region" description="Helical" evidence="1">
    <location>
        <begin position="77"/>
        <end position="100"/>
    </location>
</feature>
<keyword evidence="5" id="KW-1185">Reference proteome</keyword>
<dbReference type="EMBL" id="CP122379">
    <property type="protein sequence ID" value="WGF94151.1"/>
    <property type="molecule type" value="Genomic_DNA"/>
</dbReference>
<feature type="transmembrane region" description="Helical" evidence="1">
    <location>
        <begin position="12"/>
        <end position="28"/>
    </location>
</feature>
<dbReference type="Pfam" id="PF06580">
    <property type="entry name" value="His_kinase"/>
    <property type="match status" value="1"/>
</dbReference>
<gene>
    <name evidence="4" type="ORF">QCQ61_11245</name>
</gene>
<reference evidence="4 5" key="1">
    <citation type="submission" date="2023-04" db="EMBL/GenBank/DDBJ databases">
        <title>Taxonomic identification of the Arctic strain Aequorivita sp. nov. and transcriptomic analysis in response to temperature stress.</title>
        <authorList>
            <person name="Liu W."/>
            <person name="Cong B."/>
            <person name="Lin J."/>
        </authorList>
    </citation>
    <scope>NUCLEOTIDE SEQUENCE [LARGE SCALE GENOMIC DNA]</scope>
    <source>
        <strain evidence="4 5">Ant34-E75</strain>
    </source>
</reference>
<dbReference type="InterPro" id="IPR050640">
    <property type="entry name" value="Bact_2-comp_sensor_kinase"/>
</dbReference>
<name>A0ABY8KYC4_9FLAO</name>
<feature type="transmembrane region" description="Helical" evidence="1">
    <location>
        <begin position="48"/>
        <end position="65"/>
    </location>
</feature>
<evidence type="ECO:0000259" key="2">
    <source>
        <dbReference type="Pfam" id="PF06580"/>
    </source>
</evidence>
<proteinExistence type="predicted"/>
<dbReference type="Proteomes" id="UP001238523">
    <property type="component" value="Chromosome"/>
</dbReference>
<protein>
    <submittedName>
        <fullName evidence="4">2TM domain-containing protein</fullName>
    </submittedName>
</protein>
<dbReference type="InterPro" id="IPR010559">
    <property type="entry name" value="Sig_transdc_His_kin_internal"/>
</dbReference>
<feature type="domain" description="Signal transduction histidine kinase internal region" evidence="2">
    <location>
        <begin position="161"/>
        <end position="239"/>
    </location>
</feature>
<dbReference type="PANTHER" id="PTHR34220:SF7">
    <property type="entry name" value="SENSOR HISTIDINE KINASE YPDA"/>
    <property type="match status" value="1"/>
</dbReference>
<dbReference type="PANTHER" id="PTHR34220">
    <property type="entry name" value="SENSOR HISTIDINE KINASE YPDA"/>
    <property type="match status" value="1"/>
</dbReference>
<dbReference type="InterPro" id="IPR036890">
    <property type="entry name" value="HATPase_C_sf"/>
</dbReference>
<keyword evidence="1" id="KW-1133">Transmembrane helix</keyword>
<keyword evidence="1" id="KW-0472">Membrane</keyword>
<sequence>MMRILKDLGKAFSVGSLVFIILGVIQYINGYEFTSTAELIKLFLYNQLYAVVLYLANARYFGFLLKKFPGEVFKAKNLLKGIFGGIIVTLLGIFFIRILTEVILEGRNFSAFIAAEKMQYYYISFIISVVVTALFYTFYYYRNKQQTIVTQQKIIAGTASAKFDALKNQLDPHFLFNSLNVLTSLIEENPEAATRFTTSLSKVYRYVLEQKSKELVTLEEELNFAKLYMSLLAVRFEDSIVFSVPERLDNPQAKVVPLSLQLLLENAVKHNQVMPSKKLFITITEENGSLIVANNSQPKQVLKESTGVGLRNIRDRYSLLTERPVTINTDHKEFRISIPILGENIKIMNSSDTFISEKKYRLAKKQVEKLKGFYLHLTIYLLFVPVFIYLNYISRAGFPWALFPICGWGFGILGHASETFNYNPFFGRNWEERKIRELMDKDE</sequence>
<keyword evidence="1" id="KW-0812">Transmembrane</keyword>
<dbReference type="Gene3D" id="3.30.565.10">
    <property type="entry name" value="Histidine kinase-like ATPase, C-terminal domain"/>
    <property type="match status" value="1"/>
</dbReference>
<feature type="transmembrane region" description="Helical" evidence="1">
    <location>
        <begin position="120"/>
        <end position="141"/>
    </location>
</feature>
<evidence type="ECO:0000256" key="1">
    <source>
        <dbReference type="SAM" id="Phobius"/>
    </source>
</evidence>